<dbReference type="Pfam" id="PF05569">
    <property type="entry name" value="Peptidase_M56"/>
    <property type="match status" value="1"/>
</dbReference>
<accession>A0A4U8Q006</accession>
<keyword evidence="1" id="KW-1133">Transmembrane helix</keyword>
<keyword evidence="4" id="KW-1185">Reference proteome</keyword>
<evidence type="ECO:0000313" key="4">
    <source>
        <dbReference type="Proteomes" id="UP000306509"/>
    </source>
</evidence>
<feature type="transmembrane region" description="Helical" evidence="1">
    <location>
        <begin position="89"/>
        <end position="112"/>
    </location>
</feature>
<feature type="transmembrane region" description="Helical" evidence="1">
    <location>
        <begin position="290"/>
        <end position="309"/>
    </location>
</feature>
<organism evidence="3 4">
    <name type="scientific">Robinsoniella peoriensis</name>
    <dbReference type="NCBI Taxonomy" id="180332"/>
    <lineage>
        <taxon>Bacteria</taxon>
        <taxon>Bacillati</taxon>
        <taxon>Bacillota</taxon>
        <taxon>Clostridia</taxon>
        <taxon>Lachnospirales</taxon>
        <taxon>Lachnospiraceae</taxon>
        <taxon>Robinsoniella</taxon>
    </lineage>
</organism>
<keyword evidence="1" id="KW-0472">Membrane</keyword>
<gene>
    <name evidence="3" type="primary">blaR1_6</name>
    <name evidence="3" type="ORF">DSM106044_05219</name>
</gene>
<dbReference type="Proteomes" id="UP000306509">
    <property type="component" value="Unassembled WGS sequence"/>
</dbReference>
<name>A0A4U8Q006_9FIRM</name>
<dbReference type="CDD" id="cd07341">
    <property type="entry name" value="M56_BlaR1_MecR1_like"/>
    <property type="match status" value="1"/>
</dbReference>
<feature type="transmembrane region" description="Helical" evidence="1">
    <location>
        <begin position="150"/>
        <end position="168"/>
    </location>
</feature>
<reference evidence="3 4" key="1">
    <citation type="journal article" date="2019" name="Anaerobe">
        <title>Detection of Robinsoniella peoriensis in multiple bone samples of a trauma patient.</title>
        <authorList>
            <person name="Schrottner P."/>
            <person name="Hartwich K."/>
            <person name="Bunk B."/>
            <person name="Schober I."/>
            <person name="Helbig S."/>
            <person name="Rudolph W.W."/>
            <person name="Gunzer F."/>
        </authorList>
    </citation>
    <scope>NUCLEOTIDE SEQUENCE [LARGE SCALE GENOMIC DNA]</scope>
    <source>
        <strain evidence="3 4">DSM 106044</strain>
    </source>
</reference>
<dbReference type="InterPro" id="IPR052173">
    <property type="entry name" value="Beta-lactam_resp_regulator"/>
</dbReference>
<dbReference type="PANTHER" id="PTHR34978:SF3">
    <property type="entry name" value="SLR0241 PROTEIN"/>
    <property type="match status" value="1"/>
</dbReference>
<keyword evidence="1" id="KW-0812">Transmembrane</keyword>
<dbReference type="RefSeq" id="WP_138004051.1">
    <property type="nucleotide sequence ID" value="NZ_QGQD01000107.1"/>
</dbReference>
<feature type="transmembrane region" description="Helical" evidence="1">
    <location>
        <begin position="39"/>
        <end position="65"/>
    </location>
</feature>
<dbReference type="EMBL" id="QGQD01000107">
    <property type="protein sequence ID" value="TLC97856.1"/>
    <property type="molecule type" value="Genomic_DNA"/>
</dbReference>
<dbReference type="PANTHER" id="PTHR34978">
    <property type="entry name" value="POSSIBLE SENSOR-TRANSDUCER PROTEIN BLAR"/>
    <property type="match status" value="1"/>
</dbReference>
<feature type="transmembrane region" description="Helical" evidence="1">
    <location>
        <begin position="188"/>
        <end position="208"/>
    </location>
</feature>
<proteinExistence type="predicted"/>
<evidence type="ECO:0000313" key="3">
    <source>
        <dbReference type="EMBL" id="TLC97856.1"/>
    </source>
</evidence>
<sequence precursor="true">MDLTITSVISLVIWGNLAILVLSVLFSSSKVFNSMNCNCMLFLLVITLLRFLCPFEFISISVPILSQKLLPPVSDFLRLTSFSFAGKEFYVYEFLLFVWIMVSLTLLIKLLYQYMRFKSKLKLLVSNSKCLEVYDITSPISEKIRIYKSAYISGPIISGVVHPVILLPDFSYSKKELQLIVQHEIQHYYLKDVLFKVITELFCIFYWWNPLIYVLKKKLFFLLEIRADSLVCKSFTDTERLEYLQCLKEFYQYKTTFYRFSLGFSGFRIQNSLVRRAKYLVENKHEKKTMFFSSGIIILMLIISIFYIFEPYAPLPSEIAETTFTLSQNNYIIQTEDNSYEMYDNDNFLGTVNDPYSDFLKELPIYYINKKGKVIRE</sequence>
<protein>
    <submittedName>
        <fullName evidence="3">Regulatory protein BlaR1</fullName>
    </submittedName>
</protein>
<dbReference type="AlphaFoldDB" id="A0A4U8Q006"/>
<evidence type="ECO:0000259" key="2">
    <source>
        <dbReference type="Pfam" id="PF05569"/>
    </source>
</evidence>
<feature type="transmembrane region" description="Helical" evidence="1">
    <location>
        <begin position="6"/>
        <end position="27"/>
    </location>
</feature>
<dbReference type="InterPro" id="IPR008756">
    <property type="entry name" value="Peptidase_M56"/>
</dbReference>
<dbReference type="STRING" id="180332.GCA_000797495_02324"/>
<feature type="domain" description="Peptidase M56" evidence="2">
    <location>
        <begin position="91"/>
        <end position="247"/>
    </location>
</feature>
<evidence type="ECO:0000256" key="1">
    <source>
        <dbReference type="SAM" id="Phobius"/>
    </source>
</evidence>
<comment type="caution">
    <text evidence="3">The sequence shown here is derived from an EMBL/GenBank/DDBJ whole genome shotgun (WGS) entry which is preliminary data.</text>
</comment>